<evidence type="ECO:0000313" key="8">
    <source>
        <dbReference type="Proteomes" id="UP000249165"/>
    </source>
</evidence>
<dbReference type="Gene3D" id="3.40.50.300">
    <property type="entry name" value="P-loop containing nucleotide triphosphate hydrolases"/>
    <property type="match status" value="1"/>
</dbReference>
<dbReference type="InterPro" id="IPR003593">
    <property type="entry name" value="AAA+_ATPase"/>
</dbReference>
<protein>
    <submittedName>
        <fullName evidence="7">Branched-chain amino acid transport system ATP-binding protein</fullName>
    </submittedName>
</protein>
<keyword evidence="3" id="KW-0547">Nucleotide-binding</keyword>
<name>A0A327XGV1_9RHOB</name>
<evidence type="ECO:0000256" key="5">
    <source>
        <dbReference type="ARBA" id="ARBA00022970"/>
    </source>
</evidence>
<evidence type="ECO:0000256" key="2">
    <source>
        <dbReference type="ARBA" id="ARBA00022448"/>
    </source>
</evidence>
<evidence type="ECO:0000313" key="7">
    <source>
        <dbReference type="EMBL" id="RAK08093.1"/>
    </source>
</evidence>
<organism evidence="7 8">
    <name type="scientific">Salipiger aestuarii</name>
    <dbReference type="NCBI Taxonomy" id="568098"/>
    <lineage>
        <taxon>Bacteria</taxon>
        <taxon>Pseudomonadati</taxon>
        <taxon>Pseudomonadota</taxon>
        <taxon>Alphaproteobacteria</taxon>
        <taxon>Rhodobacterales</taxon>
        <taxon>Roseobacteraceae</taxon>
        <taxon>Salipiger</taxon>
    </lineage>
</organism>
<evidence type="ECO:0000256" key="1">
    <source>
        <dbReference type="ARBA" id="ARBA00005417"/>
    </source>
</evidence>
<keyword evidence="5" id="KW-0029">Amino-acid transport</keyword>
<comment type="similarity">
    <text evidence="1">Belongs to the ABC transporter superfamily.</text>
</comment>
<dbReference type="OrthoDB" id="9806149at2"/>
<accession>A0A327XGV1</accession>
<dbReference type="PANTHER" id="PTHR43820:SF4">
    <property type="entry name" value="HIGH-AFFINITY BRANCHED-CHAIN AMINO ACID TRANSPORT ATP-BINDING PROTEIN LIVF"/>
    <property type="match status" value="1"/>
</dbReference>
<dbReference type="InterPro" id="IPR027417">
    <property type="entry name" value="P-loop_NTPase"/>
</dbReference>
<dbReference type="SMART" id="SM00382">
    <property type="entry name" value="AAA"/>
    <property type="match status" value="1"/>
</dbReference>
<dbReference type="EMBL" id="QLMG01000087">
    <property type="protein sequence ID" value="RAK08093.1"/>
    <property type="molecule type" value="Genomic_DNA"/>
</dbReference>
<keyword evidence="4 7" id="KW-0067">ATP-binding</keyword>
<evidence type="ECO:0000256" key="4">
    <source>
        <dbReference type="ARBA" id="ARBA00022840"/>
    </source>
</evidence>
<feature type="domain" description="ABC transporter" evidence="6">
    <location>
        <begin position="2"/>
        <end position="230"/>
    </location>
</feature>
<dbReference type="PROSITE" id="PS50893">
    <property type="entry name" value="ABC_TRANSPORTER_2"/>
    <property type="match status" value="1"/>
</dbReference>
<comment type="caution">
    <text evidence="7">The sequence shown here is derived from an EMBL/GenBank/DDBJ whole genome shotgun (WGS) entry which is preliminary data.</text>
</comment>
<keyword evidence="8" id="KW-1185">Reference proteome</keyword>
<dbReference type="AlphaFoldDB" id="A0A327XGV1"/>
<dbReference type="PANTHER" id="PTHR43820">
    <property type="entry name" value="HIGH-AFFINITY BRANCHED-CHAIN AMINO ACID TRANSPORT ATP-BINDING PROTEIN LIVF"/>
    <property type="match status" value="1"/>
</dbReference>
<reference evidence="7 8" key="1">
    <citation type="submission" date="2018-06" db="EMBL/GenBank/DDBJ databases">
        <title>Genomic Encyclopedia of Archaeal and Bacterial Type Strains, Phase II (KMG-II): from individual species to whole genera.</title>
        <authorList>
            <person name="Goeker M."/>
        </authorList>
    </citation>
    <scope>NUCLEOTIDE SEQUENCE [LARGE SCALE GENOMIC DNA]</scope>
    <source>
        <strain evidence="7 8">DSM 22011</strain>
    </source>
</reference>
<keyword evidence="2" id="KW-0813">Transport</keyword>
<dbReference type="CDD" id="cd03224">
    <property type="entry name" value="ABC_TM1139_LivF_branched"/>
    <property type="match status" value="1"/>
</dbReference>
<sequence>MIELEDVKAWYGASQALFGVTFRVKPGELVALVGVNGAGKTTIVRVISGLVRSSGQIRLDGRDITATPAHQRFRQGDIAVVLEGRGMLPELTVIENIVIGLDGRHKDRLDEVLELFPVLRARHSERVSNLSGGEQQMVALARAIVRRPRLLILDEPSLGLAPLVVNEVYATLEKLRAQFDMTILLIEQNIAMSRKVADRLYLVRSGRIARELDATDVNALESLSQSALGIDGNR</sequence>
<dbReference type="PROSITE" id="PS00211">
    <property type="entry name" value="ABC_TRANSPORTER_1"/>
    <property type="match status" value="1"/>
</dbReference>
<dbReference type="GO" id="GO:0015807">
    <property type="term" value="P:L-amino acid transport"/>
    <property type="evidence" value="ECO:0007669"/>
    <property type="project" value="TreeGrafter"/>
</dbReference>
<dbReference type="GO" id="GO:0016887">
    <property type="term" value="F:ATP hydrolysis activity"/>
    <property type="evidence" value="ECO:0007669"/>
    <property type="project" value="InterPro"/>
</dbReference>
<proteinExistence type="inferred from homology"/>
<dbReference type="GO" id="GO:0005524">
    <property type="term" value="F:ATP binding"/>
    <property type="evidence" value="ECO:0007669"/>
    <property type="project" value="UniProtKB-KW"/>
</dbReference>
<dbReference type="Proteomes" id="UP000249165">
    <property type="component" value="Unassembled WGS sequence"/>
</dbReference>
<dbReference type="InterPro" id="IPR052156">
    <property type="entry name" value="BCAA_Transport_ATP-bd_LivF"/>
</dbReference>
<dbReference type="RefSeq" id="WP_009503026.1">
    <property type="nucleotide sequence ID" value="NZ_LIGL01000097.1"/>
</dbReference>
<evidence type="ECO:0000256" key="3">
    <source>
        <dbReference type="ARBA" id="ARBA00022741"/>
    </source>
</evidence>
<dbReference type="Pfam" id="PF00005">
    <property type="entry name" value="ABC_tran"/>
    <property type="match status" value="1"/>
</dbReference>
<dbReference type="InterPro" id="IPR003439">
    <property type="entry name" value="ABC_transporter-like_ATP-bd"/>
</dbReference>
<gene>
    <name evidence="7" type="ORF">ATI53_10873</name>
</gene>
<dbReference type="GO" id="GO:0015658">
    <property type="term" value="F:branched-chain amino acid transmembrane transporter activity"/>
    <property type="evidence" value="ECO:0007669"/>
    <property type="project" value="TreeGrafter"/>
</dbReference>
<dbReference type="SUPFAM" id="SSF52540">
    <property type="entry name" value="P-loop containing nucleoside triphosphate hydrolases"/>
    <property type="match status" value="1"/>
</dbReference>
<evidence type="ECO:0000259" key="6">
    <source>
        <dbReference type="PROSITE" id="PS50893"/>
    </source>
</evidence>
<dbReference type="InterPro" id="IPR017871">
    <property type="entry name" value="ABC_transporter-like_CS"/>
</dbReference>